<dbReference type="InterPro" id="IPR012341">
    <property type="entry name" value="6hp_glycosidase-like_sf"/>
</dbReference>
<evidence type="ECO:0000313" key="5">
    <source>
        <dbReference type="EMBL" id="MFC0223057.1"/>
    </source>
</evidence>
<dbReference type="EMBL" id="JBHLXH010000001">
    <property type="protein sequence ID" value="MFC0223057.1"/>
    <property type="molecule type" value="Genomic_DNA"/>
</dbReference>
<keyword evidence="6" id="KW-1185">Reference proteome</keyword>
<evidence type="ECO:0000256" key="3">
    <source>
        <dbReference type="ARBA" id="ARBA00023295"/>
    </source>
</evidence>
<evidence type="ECO:0000256" key="1">
    <source>
        <dbReference type="ARBA" id="ARBA00010833"/>
    </source>
</evidence>
<evidence type="ECO:0000259" key="4">
    <source>
        <dbReference type="Pfam" id="PF22422"/>
    </source>
</evidence>
<gene>
    <name evidence="5" type="ORF">ACFFJG_11225</name>
</gene>
<keyword evidence="2" id="KW-0378">Hydrolase</keyword>
<sequence length="569" mass="61959">MTARAVDQPDAFDLQQVPFSVSGSWLDLSPVVGLHTSAEDVHLVSHVNGMHAVLALQPARDGQPVDAAWHATPSVLTWSAPGGGVVRAVFDGPHRVRLRGRGLAMRLTEAAGELTPFTGAYLYLDPVDGAHVLTSYETGRRYRVRMTEGTLAATGVEALGRAERSLLLGDDRAEWEAELVESTSSAPAFGGGSFDDVVAARRAEFEAYADGLAPRTGAAPAARLAAYVLWASTVAPDGLVTRESVLMSMHWMDKVWSWDHCFNALALAPARPDLALDQWLAPFDHQDEAGALPDSVTHSEVLHNFVKPPVHGWAFAALRASLAREPTRAELELVNDRLARWTSYWLDHRRVPGHVLPHYQHGNDSGWDNSTAFDVDRVAESPDLAAFLVVQLDVLDALGRELGRPDERWARESRAVLDALLTTLWTPDGFVAVGAVSGRAGGTSSLLTLMPLLLGERLPDDVRTLLVDRVRQHLTPHGLATEPVTSPDYQPDGYWRGPIWAPSTALVVDGLRRCGEHALADEVSRRFLALCERSGFAENFDAVEGTGLRDRAYTWTAAVYLLLARDLAS</sequence>
<accession>A0ABV6E227</accession>
<dbReference type="InterPro" id="IPR008928">
    <property type="entry name" value="6-hairpin_glycosidase_sf"/>
</dbReference>
<evidence type="ECO:0000256" key="2">
    <source>
        <dbReference type="ARBA" id="ARBA00022801"/>
    </source>
</evidence>
<proteinExistence type="inferred from homology"/>
<name>A0ABV6E227_9ACTN</name>
<dbReference type="PANTHER" id="PTHR10412:SF11">
    <property type="entry name" value="MANNOSYL-OLIGOSACCHARIDE GLUCOSIDASE"/>
    <property type="match status" value="1"/>
</dbReference>
<dbReference type="Proteomes" id="UP001589698">
    <property type="component" value="Unassembled WGS sequence"/>
</dbReference>
<protein>
    <submittedName>
        <fullName evidence="5">Amylo-alpha-1,6-glucosidase</fullName>
    </submittedName>
</protein>
<comment type="similarity">
    <text evidence="1">Belongs to the glycosyl hydrolase 63 family.</text>
</comment>
<dbReference type="Pfam" id="PF22422">
    <property type="entry name" value="MGH1-like_GH"/>
    <property type="match status" value="1"/>
</dbReference>
<dbReference type="SUPFAM" id="SSF48208">
    <property type="entry name" value="Six-hairpin glycosidases"/>
    <property type="match status" value="1"/>
</dbReference>
<evidence type="ECO:0000313" key="6">
    <source>
        <dbReference type="Proteomes" id="UP001589698"/>
    </source>
</evidence>
<dbReference type="PANTHER" id="PTHR10412">
    <property type="entry name" value="MANNOSYL-OLIGOSACCHARIDE GLUCOSIDASE"/>
    <property type="match status" value="1"/>
</dbReference>
<dbReference type="InterPro" id="IPR054491">
    <property type="entry name" value="MGH1-like_GH"/>
</dbReference>
<feature type="domain" description="Mannosylglycerate hydrolase MGH1-like glycoside hydrolase" evidence="4">
    <location>
        <begin position="254"/>
        <end position="556"/>
    </location>
</feature>
<organism evidence="5 6">
    <name type="scientific">Nocardioides zeicaulis</name>
    <dbReference type="NCBI Taxonomy" id="1776857"/>
    <lineage>
        <taxon>Bacteria</taxon>
        <taxon>Bacillati</taxon>
        <taxon>Actinomycetota</taxon>
        <taxon>Actinomycetes</taxon>
        <taxon>Propionibacteriales</taxon>
        <taxon>Nocardioidaceae</taxon>
        <taxon>Nocardioides</taxon>
    </lineage>
</organism>
<comment type="caution">
    <text evidence="5">The sequence shown here is derived from an EMBL/GenBank/DDBJ whole genome shotgun (WGS) entry which is preliminary data.</text>
</comment>
<reference evidence="5 6" key="1">
    <citation type="submission" date="2024-09" db="EMBL/GenBank/DDBJ databases">
        <authorList>
            <person name="Sun Q."/>
            <person name="Mori K."/>
        </authorList>
    </citation>
    <scope>NUCLEOTIDE SEQUENCE [LARGE SCALE GENOMIC DNA]</scope>
    <source>
        <strain evidence="5 6">CCM 8654</strain>
    </source>
</reference>
<dbReference type="InterPro" id="IPR004888">
    <property type="entry name" value="Glycoside_hydrolase_63"/>
</dbReference>
<dbReference type="Gene3D" id="1.50.10.10">
    <property type="match status" value="1"/>
</dbReference>
<keyword evidence="3" id="KW-0326">Glycosidase</keyword>
<dbReference type="RefSeq" id="WP_378518814.1">
    <property type="nucleotide sequence ID" value="NZ_CBCSDI010000042.1"/>
</dbReference>